<feature type="domain" description="YetF C-terminal" evidence="8">
    <location>
        <begin position="99"/>
        <end position="165"/>
    </location>
</feature>
<dbReference type="PANTHER" id="PTHR34582">
    <property type="entry name" value="UPF0702 TRANSMEMBRANE PROTEIN YCAP"/>
    <property type="match status" value="1"/>
</dbReference>
<organism evidence="9 10">
    <name type="scientific">Deinococcus arenae</name>
    <dbReference type="NCBI Taxonomy" id="1452751"/>
    <lineage>
        <taxon>Bacteria</taxon>
        <taxon>Thermotogati</taxon>
        <taxon>Deinococcota</taxon>
        <taxon>Deinococci</taxon>
        <taxon>Deinococcales</taxon>
        <taxon>Deinococcaceae</taxon>
        <taxon>Deinococcus</taxon>
    </lineage>
</organism>
<evidence type="ECO:0000256" key="5">
    <source>
        <dbReference type="ARBA" id="ARBA00022989"/>
    </source>
</evidence>
<keyword evidence="3" id="KW-1003">Cell membrane</keyword>
<comment type="caution">
    <text evidence="9">The sequence shown here is derived from an EMBL/GenBank/DDBJ whole genome shotgun (WGS) entry which is preliminary data.</text>
</comment>
<name>A0A8H9GLK6_9DEIO</name>
<proteinExistence type="inferred from homology"/>
<comment type="subcellular location">
    <subcellularLocation>
        <location evidence="1">Cell membrane</location>
        <topology evidence="1">Multi-pass membrane protein</topology>
    </subcellularLocation>
</comment>
<protein>
    <recommendedName>
        <fullName evidence="8">YetF C-terminal domain-containing protein</fullName>
    </recommendedName>
</protein>
<dbReference type="Proteomes" id="UP000600547">
    <property type="component" value="Unassembled WGS sequence"/>
</dbReference>
<dbReference type="PANTHER" id="PTHR34582:SF6">
    <property type="entry name" value="UPF0702 TRANSMEMBRANE PROTEIN YCAP"/>
    <property type="match status" value="1"/>
</dbReference>
<keyword evidence="6 7" id="KW-0472">Membrane</keyword>
<evidence type="ECO:0000256" key="3">
    <source>
        <dbReference type="ARBA" id="ARBA00022475"/>
    </source>
</evidence>
<evidence type="ECO:0000313" key="10">
    <source>
        <dbReference type="Proteomes" id="UP000600547"/>
    </source>
</evidence>
<dbReference type="InterPro" id="IPR023090">
    <property type="entry name" value="UPF0702_alpha/beta_dom_sf"/>
</dbReference>
<keyword evidence="10" id="KW-1185">Reference proteome</keyword>
<keyword evidence="4 7" id="KW-0812">Transmembrane</keyword>
<evidence type="ECO:0000256" key="2">
    <source>
        <dbReference type="ARBA" id="ARBA00006448"/>
    </source>
</evidence>
<evidence type="ECO:0000313" key="9">
    <source>
        <dbReference type="EMBL" id="GGM36859.1"/>
    </source>
</evidence>
<keyword evidence="5 7" id="KW-1133">Transmembrane helix</keyword>
<gene>
    <name evidence="9" type="ORF">GCM10008956_11650</name>
</gene>
<dbReference type="Gene3D" id="3.30.240.20">
    <property type="entry name" value="bsu07140 like domains"/>
    <property type="match status" value="1"/>
</dbReference>
<feature type="transmembrane region" description="Helical" evidence="7">
    <location>
        <begin position="79"/>
        <end position="98"/>
    </location>
</feature>
<dbReference type="Pfam" id="PF04239">
    <property type="entry name" value="DUF421"/>
    <property type="match status" value="1"/>
</dbReference>
<evidence type="ECO:0000256" key="4">
    <source>
        <dbReference type="ARBA" id="ARBA00022692"/>
    </source>
</evidence>
<sequence length="166" mass="17984">MDLLWSTLLELLTPEGGWRASLVLRIVLSTTLLFGYVVLLARTFGARTFATFTSYDFLTNIAAGSLVASAILGRSVVESGLSLLVLVLLQAGVSAWSARSQRARRAFDNEPAVLVERGQWQNATLRRTRVSRAMVEQAMRAAGVLELGEVRFAVLESGGGISVVTR</sequence>
<feature type="transmembrane region" description="Helical" evidence="7">
    <location>
        <begin position="53"/>
        <end position="73"/>
    </location>
</feature>
<comment type="similarity">
    <text evidence="2">Belongs to the UPF0702 family.</text>
</comment>
<reference evidence="10" key="1">
    <citation type="journal article" date="2019" name="Int. J. Syst. Evol. Microbiol.">
        <title>The Global Catalogue of Microorganisms (GCM) 10K type strain sequencing project: providing services to taxonomists for standard genome sequencing and annotation.</title>
        <authorList>
            <consortium name="The Broad Institute Genomics Platform"/>
            <consortium name="The Broad Institute Genome Sequencing Center for Infectious Disease"/>
            <person name="Wu L."/>
            <person name="Ma J."/>
        </authorList>
    </citation>
    <scope>NUCLEOTIDE SEQUENCE [LARGE SCALE GENOMIC DNA]</scope>
    <source>
        <strain evidence="10">JCM 31047</strain>
    </source>
</reference>
<feature type="transmembrane region" description="Helical" evidence="7">
    <location>
        <begin position="20"/>
        <end position="41"/>
    </location>
</feature>
<dbReference type="GO" id="GO:0005886">
    <property type="term" value="C:plasma membrane"/>
    <property type="evidence" value="ECO:0007669"/>
    <property type="project" value="UniProtKB-SubCell"/>
</dbReference>
<dbReference type="AlphaFoldDB" id="A0A8H9GLK6"/>
<evidence type="ECO:0000259" key="8">
    <source>
        <dbReference type="Pfam" id="PF04239"/>
    </source>
</evidence>
<dbReference type="InterPro" id="IPR007353">
    <property type="entry name" value="DUF421"/>
</dbReference>
<evidence type="ECO:0000256" key="6">
    <source>
        <dbReference type="ARBA" id="ARBA00023136"/>
    </source>
</evidence>
<dbReference type="RefSeq" id="WP_110833056.1">
    <property type="nucleotide sequence ID" value="NZ_BMQG01000003.1"/>
</dbReference>
<evidence type="ECO:0000256" key="7">
    <source>
        <dbReference type="SAM" id="Phobius"/>
    </source>
</evidence>
<accession>A0A8H9GLK6</accession>
<evidence type="ECO:0000256" key="1">
    <source>
        <dbReference type="ARBA" id="ARBA00004651"/>
    </source>
</evidence>
<dbReference type="EMBL" id="BMQG01000003">
    <property type="protein sequence ID" value="GGM36859.1"/>
    <property type="molecule type" value="Genomic_DNA"/>
</dbReference>